<organism evidence="3 4">
    <name type="scientific">Thalictrum thalictroides</name>
    <name type="common">Rue-anemone</name>
    <name type="synonym">Anemone thalictroides</name>
    <dbReference type="NCBI Taxonomy" id="46969"/>
    <lineage>
        <taxon>Eukaryota</taxon>
        <taxon>Viridiplantae</taxon>
        <taxon>Streptophyta</taxon>
        <taxon>Embryophyta</taxon>
        <taxon>Tracheophyta</taxon>
        <taxon>Spermatophyta</taxon>
        <taxon>Magnoliopsida</taxon>
        <taxon>Ranunculales</taxon>
        <taxon>Ranunculaceae</taxon>
        <taxon>Thalictroideae</taxon>
        <taxon>Thalictrum</taxon>
    </lineage>
</organism>
<dbReference type="AlphaFoldDB" id="A0A7J6WD57"/>
<reference evidence="3 4" key="1">
    <citation type="submission" date="2020-06" db="EMBL/GenBank/DDBJ databases">
        <title>Transcriptomic and genomic resources for Thalictrum thalictroides and T. hernandezii: Facilitating candidate gene discovery in an emerging model plant lineage.</title>
        <authorList>
            <person name="Arias T."/>
            <person name="Riano-Pachon D.M."/>
            <person name="Di Stilio V.S."/>
        </authorList>
    </citation>
    <scope>NUCLEOTIDE SEQUENCE [LARGE SCALE GENOMIC DNA]</scope>
    <source>
        <strain evidence="4">cv. WT478/WT964</strain>
        <tissue evidence="3">Leaves</tissue>
    </source>
</reference>
<dbReference type="Proteomes" id="UP000554482">
    <property type="component" value="Unassembled WGS sequence"/>
</dbReference>
<name>A0A7J6WD57_THATH</name>
<sequence length="435" mass="48500">MENNSYADSGDSSPRSRDIDCENPSWEEQQPPSNYRVKFMCSFGGKIQPRPHDNQLTYIGGVTKILAVDRNIKFTDIMNRLLSLCDFDAIFKYQLPGEDLDALISVTNDEDLEHMMLEYDRIHRNSPKPPRLRIFLFLQKNLAPKSYDSNESKPNQQWLADSVNSVPIQSLDSSVMETPKPQDFLTGPPAAKLQDLVPPESDIQVKLPVEMPPRFDDRNVAEPVVSPTISQVEIQRQIHELQKLQIATKEQAMFRKNSDEALARAFDGEYYVQNMPEKLVPVTSTATVLTPQTYWQDVNGGAYTTGNEQPVYLIPSPAGMYQTSSTVQQVTGQAGQVNQGYYAMQQRVVQPDVYREQPVFSVGPPPQPKMIARPAGGMPVAETAYGHQVAYDSAGRQVYYTAAAQGSVMPTTYATVVGTGGMDLRQVGPLNVNQD</sequence>
<evidence type="ECO:0000256" key="1">
    <source>
        <dbReference type="SAM" id="MobiDB-lite"/>
    </source>
</evidence>
<dbReference type="OrthoDB" id="1938580at2759"/>
<evidence type="ECO:0000259" key="2">
    <source>
        <dbReference type="SMART" id="SM00666"/>
    </source>
</evidence>
<dbReference type="Gene3D" id="3.10.20.90">
    <property type="entry name" value="Phosphatidylinositol 3-kinase Catalytic Subunit, Chain A, domain 1"/>
    <property type="match status" value="1"/>
</dbReference>
<dbReference type="EMBL" id="JABWDY010018600">
    <property type="protein sequence ID" value="KAF5194520.1"/>
    <property type="molecule type" value="Genomic_DNA"/>
</dbReference>
<dbReference type="InterPro" id="IPR000270">
    <property type="entry name" value="PB1_dom"/>
</dbReference>
<evidence type="ECO:0000313" key="4">
    <source>
        <dbReference type="Proteomes" id="UP000554482"/>
    </source>
</evidence>
<feature type="compositionally biased region" description="Polar residues" evidence="1">
    <location>
        <begin position="1"/>
        <end position="13"/>
    </location>
</feature>
<feature type="domain" description="PB1" evidence="2">
    <location>
        <begin position="51"/>
        <end position="137"/>
    </location>
</feature>
<dbReference type="CDD" id="cd06410">
    <property type="entry name" value="PB1_UP2"/>
    <property type="match status" value="1"/>
</dbReference>
<proteinExistence type="predicted"/>
<accession>A0A7J6WD57</accession>
<gene>
    <name evidence="3" type="ORF">FRX31_015893</name>
</gene>
<evidence type="ECO:0000313" key="3">
    <source>
        <dbReference type="EMBL" id="KAF5194520.1"/>
    </source>
</evidence>
<dbReference type="SUPFAM" id="SSF54277">
    <property type="entry name" value="CAD &amp; PB1 domains"/>
    <property type="match status" value="1"/>
</dbReference>
<dbReference type="PANTHER" id="PTHR31066">
    <property type="entry name" value="OS05G0427100 PROTEIN-RELATED"/>
    <property type="match status" value="1"/>
</dbReference>
<feature type="region of interest" description="Disordered" evidence="1">
    <location>
        <begin position="1"/>
        <end position="31"/>
    </location>
</feature>
<dbReference type="Pfam" id="PF00564">
    <property type="entry name" value="PB1"/>
    <property type="match status" value="1"/>
</dbReference>
<dbReference type="PANTHER" id="PTHR31066:SF85">
    <property type="entry name" value="OS02G0809100 PROTEIN"/>
    <property type="match status" value="1"/>
</dbReference>
<feature type="non-terminal residue" evidence="3">
    <location>
        <position position="435"/>
    </location>
</feature>
<keyword evidence="4" id="KW-1185">Reference proteome</keyword>
<dbReference type="SMART" id="SM00666">
    <property type="entry name" value="PB1"/>
    <property type="match status" value="1"/>
</dbReference>
<dbReference type="InterPro" id="IPR053198">
    <property type="entry name" value="Gynoecium_Dev_Regulator"/>
</dbReference>
<protein>
    <submittedName>
        <fullName evidence="3">Octicosapeptide/Phox/Bem1p protein</fullName>
    </submittedName>
</protein>
<comment type="caution">
    <text evidence="3">The sequence shown here is derived from an EMBL/GenBank/DDBJ whole genome shotgun (WGS) entry which is preliminary data.</text>
</comment>
<dbReference type="FunFam" id="3.10.20.90:FF:000058">
    <property type="entry name" value="Octicosapeptide/phox/Bem1p domain kinase superfamily protein"/>
    <property type="match status" value="1"/>
</dbReference>